<dbReference type="Pfam" id="PF01740">
    <property type="entry name" value="STAS"/>
    <property type="match status" value="1"/>
</dbReference>
<dbReference type="InterPro" id="IPR002645">
    <property type="entry name" value="STAS_dom"/>
</dbReference>
<accession>A0A1E7DRB2</accession>
<dbReference type="EMBL" id="MAMP01000012">
    <property type="protein sequence ID" value="OES45632.1"/>
    <property type="molecule type" value="Genomic_DNA"/>
</dbReference>
<dbReference type="PROSITE" id="PS50801">
    <property type="entry name" value="STAS"/>
    <property type="match status" value="1"/>
</dbReference>
<proteinExistence type="predicted"/>
<dbReference type="Proteomes" id="UP000095658">
    <property type="component" value="Unassembled WGS sequence"/>
</dbReference>
<reference evidence="2 3" key="1">
    <citation type="submission" date="2016-06" db="EMBL/GenBank/DDBJ databases">
        <title>Domibacillus iocasae genome sequencing.</title>
        <authorList>
            <person name="Verma A."/>
            <person name="Pal Y."/>
            <person name="Ojha A.K."/>
            <person name="Krishnamurthi S."/>
        </authorList>
    </citation>
    <scope>NUCLEOTIDE SEQUENCE [LARGE SCALE GENOMIC DNA]</scope>
    <source>
        <strain evidence="2 3">DSM 29979</strain>
    </source>
</reference>
<dbReference type="STRING" id="1714016.BA724_02135"/>
<dbReference type="InterPro" id="IPR036513">
    <property type="entry name" value="STAS_dom_sf"/>
</dbReference>
<feature type="domain" description="STAS" evidence="1">
    <location>
        <begin position="159"/>
        <end position="270"/>
    </location>
</feature>
<evidence type="ECO:0000313" key="3">
    <source>
        <dbReference type="Proteomes" id="UP000095658"/>
    </source>
</evidence>
<evidence type="ECO:0000259" key="1">
    <source>
        <dbReference type="PROSITE" id="PS50801"/>
    </source>
</evidence>
<dbReference type="RefSeq" id="WP_069937629.1">
    <property type="nucleotide sequence ID" value="NZ_MAMP01000012.1"/>
</dbReference>
<sequence>MTAVSEFTDYLNKNTELLAVEIVDAVLDKMKLEIPEWEKEQAIKMYIEFIGFLARRLNGNEEIASEDLILWSRGNGERAASSGERISEIIVRYPPTRMILTEMMIQLAVKYTFSVKEISLVINEMNLMLDISINETIFAFERRNDKILQDTQREMEKLSAPIVPIRDGIAILPLIGKIDFYRAEYLSQNVVPRIAELDIDYLIVDFSGILDIDLEIAQYLYTIESVLRLIGIQTIVTGLRPSLAQTVVRGGIDMSNIKTFAHLKQALESIK</sequence>
<dbReference type="Gene3D" id="3.30.750.24">
    <property type="entry name" value="STAS domain"/>
    <property type="match status" value="1"/>
</dbReference>
<dbReference type="PANTHER" id="PTHR33745:SF8">
    <property type="entry name" value="BLUE-LIGHT PHOTORECEPTOR"/>
    <property type="match status" value="1"/>
</dbReference>
<gene>
    <name evidence="2" type="ORF">BA724_02135</name>
</gene>
<protein>
    <recommendedName>
        <fullName evidence="1">STAS domain-containing protein</fullName>
    </recommendedName>
</protein>
<evidence type="ECO:0000313" key="2">
    <source>
        <dbReference type="EMBL" id="OES45632.1"/>
    </source>
</evidence>
<dbReference type="AlphaFoldDB" id="A0A1E7DRB2"/>
<dbReference type="PANTHER" id="PTHR33745">
    <property type="entry name" value="RSBT ANTAGONIST PROTEIN RSBS-RELATED"/>
    <property type="match status" value="1"/>
</dbReference>
<organism evidence="2 3">
    <name type="scientific">Domibacillus iocasae</name>
    <dbReference type="NCBI Taxonomy" id="1714016"/>
    <lineage>
        <taxon>Bacteria</taxon>
        <taxon>Bacillati</taxon>
        <taxon>Bacillota</taxon>
        <taxon>Bacilli</taxon>
        <taxon>Bacillales</taxon>
        <taxon>Bacillaceae</taxon>
        <taxon>Domibacillus</taxon>
    </lineage>
</organism>
<dbReference type="InterPro" id="IPR051932">
    <property type="entry name" value="Bact_StressResp_Reg"/>
</dbReference>
<name>A0A1E7DRB2_9BACI</name>
<comment type="caution">
    <text evidence="2">The sequence shown here is derived from an EMBL/GenBank/DDBJ whole genome shotgun (WGS) entry which is preliminary data.</text>
</comment>
<dbReference type="CDD" id="cd07041">
    <property type="entry name" value="STAS_RsbR_RsbS_like"/>
    <property type="match status" value="1"/>
</dbReference>
<keyword evidence="3" id="KW-1185">Reference proteome</keyword>
<dbReference type="SUPFAM" id="SSF52091">
    <property type="entry name" value="SpoIIaa-like"/>
    <property type="match status" value="1"/>
</dbReference>